<feature type="region of interest" description="Disordered" evidence="1">
    <location>
        <begin position="339"/>
        <end position="361"/>
    </location>
</feature>
<feature type="compositionally biased region" description="Pro residues" evidence="1">
    <location>
        <begin position="32"/>
        <end position="52"/>
    </location>
</feature>
<comment type="caution">
    <text evidence="3">The sequence shown here is derived from an EMBL/GenBank/DDBJ whole genome shotgun (WGS) entry which is preliminary data.</text>
</comment>
<gene>
    <name evidence="3" type="ORF">GCM10007088_14470</name>
</gene>
<keyword evidence="2" id="KW-0732">Signal</keyword>
<protein>
    <recommendedName>
        <fullName evidence="5">Lipoprotein</fullName>
    </recommendedName>
</protein>
<accession>A0ABQ2HAH3</accession>
<evidence type="ECO:0000313" key="3">
    <source>
        <dbReference type="EMBL" id="GGM56735.1"/>
    </source>
</evidence>
<feature type="region of interest" description="Disordered" evidence="1">
    <location>
        <begin position="25"/>
        <end position="55"/>
    </location>
</feature>
<dbReference type="Proteomes" id="UP000653477">
    <property type="component" value="Unassembled WGS sequence"/>
</dbReference>
<dbReference type="RefSeq" id="WP_229770837.1">
    <property type="nucleotide sequence ID" value="NZ_BMPU01000005.1"/>
</dbReference>
<proteinExistence type="predicted"/>
<evidence type="ECO:0000256" key="2">
    <source>
        <dbReference type="SAM" id="SignalP"/>
    </source>
</evidence>
<organism evidence="3 4">
    <name type="scientific">Porphyromonas pasteri</name>
    <dbReference type="NCBI Taxonomy" id="1583331"/>
    <lineage>
        <taxon>Bacteria</taxon>
        <taxon>Pseudomonadati</taxon>
        <taxon>Bacteroidota</taxon>
        <taxon>Bacteroidia</taxon>
        <taxon>Bacteroidales</taxon>
        <taxon>Porphyromonadaceae</taxon>
        <taxon>Porphyromonas</taxon>
    </lineage>
</organism>
<name>A0ABQ2HAH3_9PORP</name>
<dbReference type="PROSITE" id="PS51257">
    <property type="entry name" value="PROKAR_LIPOPROTEIN"/>
    <property type="match status" value="1"/>
</dbReference>
<feature type="chain" id="PRO_5047087938" description="Lipoprotein" evidence="2">
    <location>
        <begin position="24"/>
        <end position="361"/>
    </location>
</feature>
<evidence type="ECO:0008006" key="5">
    <source>
        <dbReference type="Google" id="ProtNLM"/>
    </source>
</evidence>
<evidence type="ECO:0000256" key="1">
    <source>
        <dbReference type="SAM" id="MobiDB-lite"/>
    </source>
</evidence>
<keyword evidence="4" id="KW-1185">Reference proteome</keyword>
<sequence>MRTYRSQAAAWMLALGLSAGLVACGSKGDTPQPTPKPTPTPTPTPQPKPSPSPRTFEWATCDVLIKEGHDHGHGNMHGNNVRRGLFYPQEQRFTLRNDGSGKVTLTWEDKLKDMPYFQAHQGGALFGMLFTFKDAKGNRVNDVLTELSDHYQIFFTIAEKDATGTIHEVKDLRTDKPIAWDHYTKAKPSIPTTTLEQRTKAIFEYVYRDTKDPYYEMKGDGDAKDHLLRIPGTQNLNKIGMKGHFKFLDRDWDWDEKGSPSQLASFYLKISLKQSTGPKFFKHDQHGLISSESYQPEPSIQWTTVFEVLLPVRVIANKRDLLKYPARYWSDMARAFKKTPEEMKENDETSEPGNDDSSFHM</sequence>
<feature type="signal peptide" evidence="2">
    <location>
        <begin position="1"/>
        <end position="23"/>
    </location>
</feature>
<reference evidence="4" key="1">
    <citation type="journal article" date="2019" name="Int. J. Syst. Evol. Microbiol.">
        <title>The Global Catalogue of Microorganisms (GCM) 10K type strain sequencing project: providing services to taxonomists for standard genome sequencing and annotation.</title>
        <authorList>
            <consortium name="The Broad Institute Genomics Platform"/>
            <consortium name="The Broad Institute Genome Sequencing Center for Infectious Disease"/>
            <person name="Wu L."/>
            <person name="Ma J."/>
        </authorList>
    </citation>
    <scope>NUCLEOTIDE SEQUENCE [LARGE SCALE GENOMIC DNA]</scope>
    <source>
        <strain evidence="4">JCM 30531</strain>
    </source>
</reference>
<dbReference type="EMBL" id="BMPU01000005">
    <property type="protein sequence ID" value="GGM56735.1"/>
    <property type="molecule type" value="Genomic_DNA"/>
</dbReference>
<evidence type="ECO:0000313" key="4">
    <source>
        <dbReference type="Proteomes" id="UP000653477"/>
    </source>
</evidence>